<evidence type="ECO:0000313" key="4">
    <source>
        <dbReference type="EMBL" id="OIU67792.1"/>
    </source>
</evidence>
<feature type="active site" description="Proton donor/acceptor" evidence="2">
    <location>
        <position position="113"/>
    </location>
</feature>
<protein>
    <recommendedName>
        <fullName evidence="6">Class D sortase</fullName>
    </recommendedName>
</protein>
<organism evidence="4 5">
    <name type="scientific">Rossellomorea aquimaris</name>
    <dbReference type="NCBI Taxonomy" id="189382"/>
    <lineage>
        <taxon>Bacteria</taxon>
        <taxon>Bacillati</taxon>
        <taxon>Bacillota</taxon>
        <taxon>Bacilli</taxon>
        <taxon>Bacillales</taxon>
        <taxon>Bacillaceae</taxon>
        <taxon>Rossellomorea</taxon>
    </lineage>
</organism>
<dbReference type="EMBL" id="MINN01000139">
    <property type="protein sequence ID" value="OIU67792.1"/>
    <property type="molecule type" value="Genomic_DNA"/>
</dbReference>
<keyword evidence="3" id="KW-1133">Transmembrane helix</keyword>
<dbReference type="AlphaFoldDB" id="A0A1J6W7G1"/>
<keyword evidence="1" id="KW-0378">Hydrolase</keyword>
<evidence type="ECO:0000256" key="1">
    <source>
        <dbReference type="ARBA" id="ARBA00022801"/>
    </source>
</evidence>
<comment type="caution">
    <text evidence="4">The sequence shown here is derived from an EMBL/GenBank/DDBJ whole genome shotgun (WGS) entry which is preliminary data.</text>
</comment>
<evidence type="ECO:0000256" key="3">
    <source>
        <dbReference type="SAM" id="Phobius"/>
    </source>
</evidence>
<dbReference type="NCBIfam" id="TIGR01076">
    <property type="entry name" value="sortase_fam"/>
    <property type="match status" value="1"/>
</dbReference>
<dbReference type="Pfam" id="PF04203">
    <property type="entry name" value="Sortase"/>
    <property type="match status" value="1"/>
</dbReference>
<proteinExistence type="predicted"/>
<dbReference type="CDD" id="cd05828">
    <property type="entry name" value="Sortase_D_1"/>
    <property type="match status" value="1"/>
</dbReference>
<keyword evidence="5" id="KW-1185">Reference proteome</keyword>
<feature type="transmembrane region" description="Helical" evidence="3">
    <location>
        <begin position="6"/>
        <end position="26"/>
    </location>
</feature>
<dbReference type="Proteomes" id="UP000182062">
    <property type="component" value="Unassembled WGS sequence"/>
</dbReference>
<dbReference type="NCBIfam" id="NF033746">
    <property type="entry name" value="class_D_sortase"/>
    <property type="match status" value="1"/>
</dbReference>
<evidence type="ECO:0000313" key="5">
    <source>
        <dbReference type="Proteomes" id="UP000182062"/>
    </source>
</evidence>
<dbReference type="Gene3D" id="2.40.260.10">
    <property type="entry name" value="Sortase"/>
    <property type="match status" value="1"/>
</dbReference>
<dbReference type="InterPro" id="IPR041999">
    <property type="entry name" value="Sortase_D_1"/>
</dbReference>
<dbReference type="SUPFAM" id="SSF63817">
    <property type="entry name" value="Sortase"/>
    <property type="match status" value="1"/>
</dbReference>
<reference evidence="4 5" key="1">
    <citation type="submission" date="2016-09" db="EMBL/GenBank/DDBJ databases">
        <title>Bacillus aquimaris SAMM genome sequence reveals colonization and biosurfactant production capacities.</title>
        <authorList>
            <person name="Waghmode S.R."/>
            <person name="Suryavanshi M.V."/>
        </authorList>
    </citation>
    <scope>NUCLEOTIDE SEQUENCE [LARGE SCALE GENOMIC DNA]</scope>
    <source>
        <strain evidence="4 5">SAMM</strain>
    </source>
</reference>
<dbReference type="InterPro" id="IPR053525">
    <property type="entry name" value="Sortase_D"/>
</dbReference>
<dbReference type="InterPro" id="IPR023365">
    <property type="entry name" value="Sortase_dom-sf"/>
</dbReference>
<accession>A0A1J6W7G1</accession>
<dbReference type="GO" id="GO:0016787">
    <property type="term" value="F:hydrolase activity"/>
    <property type="evidence" value="ECO:0007669"/>
    <property type="project" value="UniProtKB-KW"/>
</dbReference>
<name>A0A1J6W7G1_9BACI</name>
<sequence>MFLKFISIVLLILGLIFIGFSGYKLINIKFQEKKSLDEAVDVVSGQENFEDHSSELPHSFLKGEVVGILQIPKLDKKLPIIEGTEEEELEKGVGHYSDTKLPGEKDRIFLAGHRDTVFKNMGKIENGDILSIDMATGTHEYEVFESLIVKEDDLSVLQPTSPEEILTLSTCYPFEYLSSTEDRYIINARRIN</sequence>
<dbReference type="InterPro" id="IPR005754">
    <property type="entry name" value="Sortase"/>
</dbReference>
<gene>
    <name evidence="4" type="ORF">BHE18_12875</name>
</gene>
<keyword evidence="3" id="KW-0812">Transmembrane</keyword>
<evidence type="ECO:0008006" key="6">
    <source>
        <dbReference type="Google" id="ProtNLM"/>
    </source>
</evidence>
<evidence type="ECO:0000256" key="2">
    <source>
        <dbReference type="PIRSR" id="PIRSR605754-1"/>
    </source>
</evidence>
<keyword evidence="3" id="KW-0472">Membrane</keyword>
<feature type="active site" description="Acyl-thioester intermediate" evidence="2">
    <location>
        <position position="171"/>
    </location>
</feature>